<evidence type="ECO:0000313" key="2">
    <source>
        <dbReference type="Proteomes" id="UP000595636"/>
    </source>
</evidence>
<accession>A0A7T7L6S9</accession>
<gene>
    <name evidence="1" type="ORF">JEQ17_49045</name>
</gene>
<dbReference type="KEGG" id="slf:JEQ17_49045"/>
<protein>
    <submittedName>
        <fullName evidence="1">Uncharacterized protein</fullName>
    </submittedName>
</protein>
<keyword evidence="2" id="KW-1185">Reference proteome</keyword>
<name>A0A7T7L6S9_9ACTN</name>
<dbReference type="Proteomes" id="UP000595636">
    <property type="component" value="Plasmid unnamed1"/>
</dbReference>
<keyword evidence="1" id="KW-0614">Plasmid</keyword>
<evidence type="ECO:0000313" key="1">
    <source>
        <dbReference type="EMBL" id="QQM47514.1"/>
    </source>
</evidence>
<dbReference type="AlphaFoldDB" id="A0A7T7L6S9"/>
<proteinExistence type="predicted"/>
<organism evidence="1 2">
    <name type="scientific">Streptomyces liliifuscus</name>
    <dbReference type="NCBI Taxonomy" id="2797636"/>
    <lineage>
        <taxon>Bacteria</taxon>
        <taxon>Bacillati</taxon>
        <taxon>Actinomycetota</taxon>
        <taxon>Actinomycetes</taxon>
        <taxon>Kitasatosporales</taxon>
        <taxon>Streptomycetaceae</taxon>
        <taxon>Streptomyces</taxon>
    </lineage>
</organism>
<reference evidence="1 2" key="1">
    <citation type="submission" date="2020-12" db="EMBL/GenBank/DDBJ databases">
        <title>A novel species.</title>
        <authorList>
            <person name="Li K."/>
        </authorList>
    </citation>
    <scope>NUCLEOTIDE SEQUENCE [LARGE SCALE GENOMIC DNA]</scope>
    <source>
        <strain evidence="1 2">ZYC-3</strain>
        <plasmid evidence="1 2">unnamed1</plasmid>
    </source>
</reference>
<geneLocation type="plasmid" evidence="1 2">
    <name>unnamed1</name>
</geneLocation>
<dbReference type="RefSeq" id="WP_200402240.1">
    <property type="nucleotide sequence ID" value="NZ_CP066832.1"/>
</dbReference>
<dbReference type="EMBL" id="CP066832">
    <property type="protein sequence ID" value="QQM47514.1"/>
    <property type="molecule type" value="Genomic_DNA"/>
</dbReference>
<sequence length="684" mass="71713">MTTPDPVTDPELPNGFCWADDLTSWGEHLDNGRIALLRPADPQRAARWANVATFYGAQLPLAPAPGPTGERLVVGVGSASPLARSAARVLGRGFVPVDELSGAGPVPVPDGGSVLITAPASECSLAALTPLLHTWSERSVRVGLLTGIDLPGVAFSLAKILAARTPQPEETDVLLDGLTGTARTGRHLDERTTLDTAVGGRWRSAVVEAHGSGSHALLGPYSVCGLTGDRELAVSGEPVPGGCTPERCRAGGALTPLLLRDLACRTLALFVCTALILDPHEHYPSSVSLAHAALEGHPAAVIGMVHQDLPVNAEPRLTGRLLAAARPAGAVTADLNDTAGRASGYLLLGDPEQTFALAPAPGTAPVLTPWPGGRPVFLALPGPGGPPGLLTRDGIWHEPEDLVAVADAHGAALGLRTELTGWLTSLDAGALFEDNLRAWAMAADRPKTRVVEGLKVMRRHREAARESALAALYLVQKSLRAGYGPLPSLPDALDRHATGWAKALSEMSERSRFGMLDQFTDAATAAHTPAHGPTGAGRCGYCRGPLERTVWSGPVPGAVERIRVACSRCGLVADRPTTLAHTAVRLHTPNELVPGQALRVSVDLPGTAPGVWLTVQLRDRGRHALAAHHLPGAVGAAEVEMTVPANVQPEVHRVWALIVDRFLPAWHQVRVPSTPGVHPEEQLP</sequence>